<organism evidence="9 10">
    <name type="scientific">Durusdinium trenchii</name>
    <dbReference type="NCBI Taxonomy" id="1381693"/>
    <lineage>
        <taxon>Eukaryota</taxon>
        <taxon>Sar</taxon>
        <taxon>Alveolata</taxon>
        <taxon>Dinophyceae</taxon>
        <taxon>Suessiales</taxon>
        <taxon>Symbiodiniaceae</taxon>
        <taxon>Durusdinium</taxon>
    </lineage>
</organism>
<dbReference type="PROSITE" id="PS50222">
    <property type="entry name" value="EF_HAND_2"/>
    <property type="match status" value="1"/>
</dbReference>
<name>A0ABP0RPC5_9DINO</name>
<evidence type="ECO:0000256" key="7">
    <source>
        <dbReference type="SAM" id="Phobius"/>
    </source>
</evidence>
<dbReference type="SUPFAM" id="SSF47473">
    <property type="entry name" value="EF-hand"/>
    <property type="match status" value="1"/>
</dbReference>
<keyword evidence="5 7" id="KW-0472">Membrane</keyword>
<dbReference type="Gene3D" id="1.10.238.10">
    <property type="entry name" value="EF-hand"/>
    <property type="match status" value="1"/>
</dbReference>
<evidence type="ECO:0000256" key="6">
    <source>
        <dbReference type="SAM" id="MobiDB-lite"/>
    </source>
</evidence>
<evidence type="ECO:0000259" key="8">
    <source>
        <dbReference type="PROSITE" id="PS50222"/>
    </source>
</evidence>
<feature type="transmembrane region" description="Helical" evidence="7">
    <location>
        <begin position="298"/>
        <end position="316"/>
    </location>
</feature>
<dbReference type="Pfam" id="PF00520">
    <property type="entry name" value="Ion_trans"/>
    <property type="match status" value="1"/>
</dbReference>
<dbReference type="PANTHER" id="PTHR10037">
    <property type="entry name" value="VOLTAGE-GATED CATION CHANNEL CALCIUM AND SODIUM"/>
    <property type="match status" value="1"/>
</dbReference>
<evidence type="ECO:0000256" key="1">
    <source>
        <dbReference type="ARBA" id="ARBA00004141"/>
    </source>
</evidence>
<gene>
    <name evidence="9" type="ORF">SCF082_LOCUS47890</name>
</gene>
<evidence type="ECO:0000313" key="10">
    <source>
        <dbReference type="Proteomes" id="UP001642464"/>
    </source>
</evidence>
<dbReference type="InterPro" id="IPR043203">
    <property type="entry name" value="VGCC_Ca_Na"/>
</dbReference>
<proteinExistence type="predicted"/>
<protein>
    <submittedName>
        <fullName evidence="9">L type</fullName>
    </submittedName>
</protein>
<feature type="transmembrane region" description="Helical" evidence="7">
    <location>
        <begin position="322"/>
        <end position="344"/>
    </location>
</feature>
<dbReference type="InterPro" id="IPR005821">
    <property type="entry name" value="Ion_trans_dom"/>
</dbReference>
<keyword evidence="3" id="KW-0106">Calcium</keyword>
<keyword evidence="4 7" id="KW-1133">Transmembrane helix</keyword>
<dbReference type="Proteomes" id="UP001642464">
    <property type="component" value="Unassembled WGS sequence"/>
</dbReference>
<dbReference type="PROSITE" id="PS00018">
    <property type="entry name" value="EF_HAND_1"/>
    <property type="match status" value="1"/>
</dbReference>
<dbReference type="InterPro" id="IPR027359">
    <property type="entry name" value="Volt_channel_dom_sf"/>
</dbReference>
<dbReference type="InterPro" id="IPR011992">
    <property type="entry name" value="EF-hand-dom_pair"/>
</dbReference>
<dbReference type="PANTHER" id="PTHR10037:SF62">
    <property type="entry name" value="SODIUM CHANNEL PROTEIN 60E"/>
    <property type="match status" value="1"/>
</dbReference>
<accession>A0ABP0RPC5</accession>
<evidence type="ECO:0000256" key="2">
    <source>
        <dbReference type="ARBA" id="ARBA00022692"/>
    </source>
</evidence>
<feature type="compositionally biased region" description="Basic and acidic residues" evidence="6">
    <location>
        <begin position="15"/>
        <end position="25"/>
    </location>
</feature>
<dbReference type="Gene3D" id="1.10.287.70">
    <property type="match status" value="1"/>
</dbReference>
<evidence type="ECO:0000256" key="3">
    <source>
        <dbReference type="ARBA" id="ARBA00022837"/>
    </source>
</evidence>
<comment type="caution">
    <text evidence="9">The sequence shown here is derived from an EMBL/GenBank/DDBJ whole genome shotgun (WGS) entry which is preliminary data.</text>
</comment>
<reference evidence="9 10" key="1">
    <citation type="submission" date="2024-02" db="EMBL/GenBank/DDBJ databases">
        <authorList>
            <person name="Chen Y."/>
            <person name="Shah S."/>
            <person name="Dougan E. K."/>
            <person name="Thang M."/>
            <person name="Chan C."/>
        </authorList>
    </citation>
    <scope>NUCLEOTIDE SEQUENCE [LARGE SCALE GENOMIC DNA]</scope>
</reference>
<dbReference type="InterPro" id="IPR002048">
    <property type="entry name" value="EF_hand_dom"/>
</dbReference>
<feature type="transmembrane region" description="Helical" evidence="7">
    <location>
        <begin position="171"/>
        <end position="191"/>
    </location>
</feature>
<evidence type="ECO:0000256" key="5">
    <source>
        <dbReference type="ARBA" id="ARBA00023136"/>
    </source>
</evidence>
<keyword evidence="2 7" id="KW-0812">Transmembrane</keyword>
<keyword evidence="10" id="KW-1185">Reference proteome</keyword>
<dbReference type="SUPFAM" id="SSF81324">
    <property type="entry name" value="Voltage-gated potassium channels"/>
    <property type="match status" value="1"/>
</dbReference>
<feature type="transmembrane region" description="Helical" evidence="7">
    <location>
        <begin position="372"/>
        <end position="394"/>
    </location>
</feature>
<dbReference type="EMBL" id="CAXAMM010042017">
    <property type="protein sequence ID" value="CAK9102477.1"/>
    <property type="molecule type" value="Genomic_DNA"/>
</dbReference>
<feature type="region of interest" description="Disordered" evidence="6">
    <location>
        <begin position="1"/>
        <end position="31"/>
    </location>
</feature>
<comment type="subcellular location">
    <subcellularLocation>
        <location evidence="1">Membrane</location>
        <topology evidence="1">Multi-pass membrane protein</topology>
    </subcellularLocation>
</comment>
<dbReference type="Gene3D" id="1.20.120.350">
    <property type="entry name" value="Voltage-gated potassium channels. Chain C"/>
    <property type="match status" value="1"/>
</dbReference>
<feature type="transmembrane region" description="Helical" evidence="7">
    <location>
        <begin position="211"/>
        <end position="232"/>
    </location>
</feature>
<sequence>MEVSEKGSMADGAGDGERSSESKFESDDEPVELTGEFGILKMHMDVHFERQARFFEELLTTKSNTILRQRTKESMLKMAGTEMALPEPRVSQGNAALQLPVPQLTTANSFRSTISSSPPGRRDSVRKSFVRAGMEDKQGRARAAASRITFAREGRAHSAADRVDWRGRIQALVISPFFTNFIMFLIVTNAVLLGVEIDVSAKVGQDDIPTWFGTLNSCLVFVFVSETALKLIGLGCQEFWRGEESVWNVFDFTIVTLSVVETMVDWWAQSISSSADGSNSFRVMRALRLVRTLRGFRIIRLFRYFSALRGLILSIFSTMGSLLWTLLLLLILFYTFGCIFTQLVTDHCRFMAIEQNADNNAIPACEDNLQPYWVNVMDSMMTLFMSITGGINWFEAYEPLRQVSLMALWLFNLYVVIGFFTILNMVTGVFVNTAIESASADKDIATLKQMQKRLENMSSLREVFQEMNAFNVNEVSLDDLEDALSQNKLGTFMESLGISTDDVWSLFLLIDSDSNGVLDLEEFVTGCMQLRGPAKSLQVAKMSYENKVTRQAIKHLHEDVMQLTRMVKSGLKYRMVKEVL</sequence>
<feature type="domain" description="EF-hand" evidence="8">
    <location>
        <begin position="498"/>
        <end position="533"/>
    </location>
</feature>
<evidence type="ECO:0000313" key="9">
    <source>
        <dbReference type="EMBL" id="CAK9102477.1"/>
    </source>
</evidence>
<dbReference type="InterPro" id="IPR018247">
    <property type="entry name" value="EF_Hand_1_Ca_BS"/>
</dbReference>
<evidence type="ECO:0000256" key="4">
    <source>
        <dbReference type="ARBA" id="ARBA00022989"/>
    </source>
</evidence>
<feature type="transmembrane region" description="Helical" evidence="7">
    <location>
        <begin position="406"/>
        <end position="431"/>
    </location>
</feature>